<sequence length="165" mass="18073">MRGSAYRLPGLVHRLLLPAVIGFTLAALPGCSSPVERGAEPTAQSDSAELVQEAVDFGDWVLPADGKVLMVKRENPDDVEYNLVVETSPAGLTSMLEGSGYRAEFSETRPMVFQPIAGPPLDTSPRVLRAQDLHVSRVGKSMIRDVYVDERTVDLRIVHIEFRGQ</sequence>
<accession>A0A931I834</accession>
<proteinExistence type="predicted"/>
<comment type="caution">
    <text evidence="1">The sequence shown here is derived from an EMBL/GenBank/DDBJ whole genome shotgun (WGS) entry which is preliminary data.</text>
</comment>
<protein>
    <submittedName>
        <fullName evidence="1">Uncharacterized protein</fullName>
    </submittedName>
</protein>
<dbReference type="Proteomes" id="UP000655751">
    <property type="component" value="Unassembled WGS sequence"/>
</dbReference>
<evidence type="ECO:0000313" key="2">
    <source>
        <dbReference type="Proteomes" id="UP000655751"/>
    </source>
</evidence>
<keyword evidence="2" id="KW-1185">Reference proteome</keyword>
<dbReference type="EMBL" id="JADMLG010000002">
    <property type="protein sequence ID" value="MBH0776021.1"/>
    <property type="molecule type" value="Genomic_DNA"/>
</dbReference>
<dbReference type="AlphaFoldDB" id="A0A931I834"/>
<gene>
    <name evidence="1" type="ORF">IT779_06940</name>
</gene>
<dbReference type="RefSeq" id="WP_196148316.1">
    <property type="nucleotide sequence ID" value="NZ_JADMLG010000002.1"/>
</dbReference>
<name>A0A931I834_9NOCA</name>
<evidence type="ECO:0000313" key="1">
    <source>
        <dbReference type="EMBL" id="MBH0776021.1"/>
    </source>
</evidence>
<reference evidence="1" key="1">
    <citation type="submission" date="2020-11" db="EMBL/GenBank/DDBJ databases">
        <title>Nocardia NEAU-351.nov., a novel actinomycete isolated from the cow dung.</title>
        <authorList>
            <person name="Zhang X."/>
        </authorList>
    </citation>
    <scope>NUCLEOTIDE SEQUENCE</scope>
    <source>
        <strain evidence="1">NEAU-351</strain>
    </source>
</reference>
<organism evidence="1 2">
    <name type="scientific">Nocardia bovistercoris</name>
    <dbReference type="NCBI Taxonomy" id="2785916"/>
    <lineage>
        <taxon>Bacteria</taxon>
        <taxon>Bacillati</taxon>
        <taxon>Actinomycetota</taxon>
        <taxon>Actinomycetes</taxon>
        <taxon>Mycobacteriales</taxon>
        <taxon>Nocardiaceae</taxon>
        <taxon>Nocardia</taxon>
    </lineage>
</organism>